<dbReference type="SMART" id="SM00944">
    <property type="entry name" value="Pro-kuma_activ"/>
    <property type="match status" value="1"/>
</dbReference>
<keyword evidence="3 8" id="KW-0479">Metal-binding</keyword>
<keyword evidence="7" id="KW-0865">Zymogen</keyword>
<feature type="non-terminal residue" evidence="10">
    <location>
        <position position="1"/>
    </location>
</feature>
<comment type="subcellular location">
    <subcellularLocation>
        <location evidence="1">Secreted</location>
        <location evidence="1">Extracellular space</location>
    </subcellularLocation>
</comment>
<evidence type="ECO:0000256" key="1">
    <source>
        <dbReference type="ARBA" id="ARBA00004239"/>
    </source>
</evidence>
<evidence type="ECO:0000313" key="10">
    <source>
        <dbReference type="EMBL" id="KAF2087747.1"/>
    </source>
</evidence>
<evidence type="ECO:0000256" key="3">
    <source>
        <dbReference type="ARBA" id="ARBA00022723"/>
    </source>
</evidence>
<feature type="binding site" evidence="8">
    <location>
        <position position="572"/>
    </location>
    <ligand>
        <name>Ca(2+)</name>
        <dbReference type="ChEBI" id="CHEBI:29108"/>
    </ligand>
</feature>
<dbReference type="Gene3D" id="3.40.50.200">
    <property type="entry name" value="Peptidase S8/S53 domain"/>
    <property type="match status" value="1"/>
</dbReference>
<feature type="active site" description="Charge relay system" evidence="8">
    <location>
        <position position="514"/>
    </location>
</feature>
<dbReference type="PANTHER" id="PTHR14218:SF19">
    <property type="entry name" value="SERINE PROTEASE AORO, PUTATIVE (AFU_ORTHOLOGUE AFUA_6G10250)-RELATED"/>
    <property type="match status" value="1"/>
</dbReference>
<dbReference type="CDD" id="cd04056">
    <property type="entry name" value="Peptidases_S53"/>
    <property type="match status" value="1"/>
</dbReference>
<feature type="binding site" evidence="8">
    <location>
        <position position="570"/>
    </location>
    <ligand>
        <name>Ca(2+)</name>
        <dbReference type="ChEBI" id="CHEBI:29108"/>
    </ligand>
</feature>
<evidence type="ECO:0000256" key="2">
    <source>
        <dbReference type="ARBA" id="ARBA00022670"/>
    </source>
</evidence>
<proteinExistence type="predicted"/>
<dbReference type="EMBL" id="ML978719">
    <property type="protein sequence ID" value="KAF2087747.1"/>
    <property type="molecule type" value="Genomic_DNA"/>
</dbReference>
<dbReference type="InterPro" id="IPR030400">
    <property type="entry name" value="Sedolisin_dom"/>
</dbReference>
<sequence>VLHEKRDLSRASDLVKMGDLAADMVLPVRIGLKQSNLHLGPGFLRDVAHPASPNFGKHWTLDEVVDKFAPSTESIDSVRHWLVSDGGINVQRLTLSDNKAWFAFDATVTEMESLLHTKYHKFRRSSDDAMLVGCDEYHIPRDVQKHIDFITPGVKLEQLHTGKVNKRNPDLPNDVFQQSAPEVRPKDPLSLNGWDCSLAMIAPCYRALYGLPQLDLGKTVNPNNTLGLYEPNKNTYIQHDLDLFYNTYAPYIPQGYHPIIKNFYGAHTPNPPNTTGPKYAPGEETLDVTLPMSLVYPQDVTVYHQGPIGGTSFIGGLFSAIDGSYCTRNHFNETVACPHLDPPKVISVSYGMGEGTEPSAWQDRTCNEILKLGLRGTTFLCASGDAGVGPDKSCNGDDHTGFLGSFPVSCPWATAVGATKFTKGGNATMHEKAIQFSGGGFSNVYEAPDYQTDAINRYFDVIGGSPYPYYEGAWNANKTGRFNRRGRGFPDVSANGLWWNMFLNGNHSSVAGTSQSIPAFAAVVNLLNEELVRPIGFLNYILYENPQVMKDITIGHNPGCHTDGFFTAEGWDPVSGLGTPDFPAMLSL</sequence>
<dbReference type="PROSITE" id="PS51695">
    <property type="entry name" value="SEDOLISIN"/>
    <property type="match status" value="1"/>
</dbReference>
<evidence type="ECO:0000256" key="6">
    <source>
        <dbReference type="ARBA" id="ARBA00022837"/>
    </source>
</evidence>
<dbReference type="GO" id="GO:0008240">
    <property type="term" value="F:tripeptidyl-peptidase activity"/>
    <property type="evidence" value="ECO:0007669"/>
    <property type="project" value="TreeGrafter"/>
</dbReference>
<evidence type="ECO:0000256" key="5">
    <source>
        <dbReference type="ARBA" id="ARBA00022825"/>
    </source>
</evidence>
<comment type="caution">
    <text evidence="10">The sequence shown here is derived from an EMBL/GenBank/DDBJ whole genome shotgun (WGS) entry which is preliminary data.</text>
</comment>
<evidence type="ECO:0000313" key="11">
    <source>
        <dbReference type="Proteomes" id="UP000799776"/>
    </source>
</evidence>
<dbReference type="OrthoDB" id="409122at2759"/>
<protein>
    <submittedName>
        <fullName evidence="10">Subtilisin-like protein</fullName>
    </submittedName>
</protein>
<dbReference type="Proteomes" id="UP000799776">
    <property type="component" value="Unassembled WGS sequence"/>
</dbReference>
<feature type="domain" description="Peptidase S53" evidence="9">
    <location>
        <begin position="199"/>
        <end position="588"/>
    </location>
</feature>
<evidence type="ECO:0000256" key="7">
    <source>
        <dbReference type="ARBA" id="ARBA00023145"/>
    </source>
</evidence>
<feature type="active site" description="Charge relay system" evidence="8">
    <location>
        <position position="287"/>
    </location>
</feature>
<reference evidence="10" key="1">
    <citation type="journal article" date="2020" name="Stud. Mycol.">
        <title>101 Dothideomycetes genomes: a test case for predicting lifestyles and emergence of pathogens.</title>
        <authorList>
            <person name="Haridas S."/>
            <person name="Albert R."/>
            <person name="Binder M."/>
            <person name="Bloem J."/>
            <person name="Labutti K."/>
            <person name="Salamov A."/>
            <person name="Andreopoulos B."/>
            <person name="Baker S."/>
            <person name="Barry K."/>
            <person name="Bills G."/>
            <person name="Bluhm B."/>
            <person name="Cannon C."/>
            <person name="Castanera R."/>
            <person name="Culley D."/>
            <person name="Daum C."/>
            <person name="Ezra D."/>
            <person name="Gonzalez J."/>
            <person name="Henrissat B."/>
            <person name="Kuo A."/>
            <person name="Liang C."/>
            <person name="Lipzen A."/>
            <person name="Lutzoni F."/>
            <person name="Magnuson J."/>
            <person name="Mondo S."/>
            <person name="Nolan M."/>
            <person name="Ohm R."/>
            <person name="Pangilinan J."/>
            <person name="Park H.-J."/>
            <person name="Ramirez L."/>
            <person name="Alfaro M."/>
            <person name="Sun H."/>
            <person name="Tritt A."/>
            <person name="Yoshinaga Y."/>
            <person name="Zwiers L.-H."/>
            <person name="Turgeon B."/>
            <person name="Goodwin S."/>
            <person name="Spatafora J."/>
            <person name="Crous P."/>
            <person name="Grigoriev I."/>
        </authorList>
    </citation>
    <scope>NUCLEOTIDE SEQUENCE</scope>
    <source>
        <strain evidence="10">CBS 121410</strain>
    </source>
</reference>
<dbReference type="GO" id="GO:0006508">
    <property type="term" value="P:proteolysis"/>
    <property type="evidence" value="ECO:0007669"/>
    <property type="project" value="UniProtKB-KW"/>
</dbReference>
<keyword evidence="6 8" id="KW-0106">Calcium</keyword>
<name>A0A9P4HWK4_9PEZI</name>
<dbReference type="GO" id="GO:0004252">
    <property type="term" value="F:serine-type endopeptidase activity"/>
    <property type="evidence" value="ECO:0007669"/>
    <property type="project" value="UniProtKB-UniRule"/>
</dbReference>
<dbReference type="PANTHER" id="PTHR14218">
    <property type="entry name" value="PROTEASE S8 TRIPEPTIDYL PEPTIDASE I CLN2"/>
    <property type="match status" value="1"/>
</dbReference>
<dbReference type="GO" id="GO:0046872">
    <property type="term" value="F:metal ion binding"/>
    <property type="evidence" value="ECO:0007669"/>
    <property type="project" value="UniProtKB-UniRule"/>
</dbReference>
<evidence type="ECO:0000259" key="9">
    <source>
        <dbReference type="PROSITE" id="PS51695"/>
    </source>
</evidence>
<dbReference type="Pfam" id="PF09286">
    <property type="entry name" value="Pro-kuma_activ"/>
    <property type="match status" value="1"/>
</dbReference>
<dbReference type="SUPFAM" id="SSF52743">
    <property type="entry name" value="Subtilisin-like"/>
    <property type="match status" value="1"/>
</dbReference>
<dbReference type="SUPFAM" id="SSF54897">
    <property type="entry name" value="Protease propeptides/inhibitors"/>
    <property type="match status" value="1"/>
</dbReference>
<keyword evidence="2 8" id="KW-0645">Protease</keyword>
<feature type="active site" description="Charge relay system" evidence="8">
    <location>
        <position position="283"/>
    </location>
</feature>
<keyword evidence="11" id="KW-1185">Reference proteome</keyword>
<dbReference type="InterPro" id="IPR050819">
    <property type="entry name" value="Tripeptidyl-peptidase_I"/>
</dbReference>
<organism evidence="10 11">
    <name type="scientific">Saccharata proteae CBS 121410</name>
    <dbReference type="NCBI Taxonomy" id="1314787"/>
    <lineage>
        <taxon>Eukaryota</taxon>
        <taxon>Fungi</taxon>
        <taxon>Dikarya</taxon>
        <taxon>Ascomycota</taxon>
        <taxon>Pezizomycotina</taxon>
        <taxon>Dothideomycetes</taxon>
        <taxon>Dothideomycetes incertae sedis</taxon>
        <taxon>Botryosphaeriales</taxon>
        <taxon>Saccharataceae</taxon>
        <taxon>Saccharata</taxon>
    </lineage>
</organism>
<dbReference type="InterPro" id="IPR015366">
    <property type="entry name" value="S53_propep"/>
</dbReference>
<gene>
    <name evidence="10" type="ORF">K490DRAFT_7355</name>
</gene>
<dbReference type="CDD" id="cd11377">
    <property type="entry name" value="Pro-peptidase_S53"/>
    <property type="match status" value="1"/>
</dbReference>
<dbReference type="GO" id="GO:0005576">
    <property type="term" value="C:extracellular region"/>
    <property type="evidence" value="ECO:0007669"/>
    <property type="project" value="UniProtKB-SubCell"/>
</dbReference>
<dbReference type="InterPro" id="IPR036852">
    <property type="entry name" value="Peptidase_S8/S53_dom_sf"/>
</dbReference>
<keyword evidence="4 8" id="KW-0378">Hydrolase</keyword>
<accession>A0A9P4HWK4</accession>
<feature type="binding site" evidence="8">
    <location>
        <position position="552"/>
    </location>
    <ligand>
        <name>Ca(2+)</name>
        <dbReference type="ChEBI" id="CHEBI:29108"/>
    </ligand>
</feature>
<evidence type="ECO:0000256" key="8">
    <source>
        <dbReference type="PROSITE-ProRule" id="PRU01032"/>
    </source>
</evidence>
<feature type="non-terminal residue" evidence="10">
    <location>
        <position position="588"/>
    </location>
</feature>
<evidence type="ECO:0000256" key="4">
    <source>
        <dbReference type="ARBA" id="ARBA00022801"/>
    </source>
</evidence>
<comment type="cofactor">
    <cofactor evidence="8">
        <name>Ca(2+)</name>
        <dbReference type="ChEBI" id="CHEBI:29108"/>
    </cofactor>
    <text evidence="8">Binds 1 Ca(2+) ion per subunit.</text>
</comment>
<feature type="binding site" evidence="8">
    <location>
        <position position="551"/>
    </location>
    <ligand>
        <name>Ca(2+)</name>
        <dbReference type="ChEBI" id="CHEBI:29108"/>
    </ligand>
</feature>
<dbReference type="AlphaFoldDB" id="A0A9P4HWK4"/>
<keyword evidence="5 8" id="KW-0720">Serine protease</keyword>